<keyword evidence="1" id="KW-0597">Phosphoprotein</keyword>
<dbReference type="PANTHER" id="PTHR45526:SF1">
    <property type="entry name" value="TRANSCRIPTIONAL REGULATORY PROTEIN DCUR-RELATED"/>
    <property type="match status" value="1"/>
</dbReference>
<reference evidence="3" key="1">
    <citation type="submission" date="2019-06" db="EMBL/GenBank/DDBJ databases">
        <authorList>
            <consortium name="Pathogen Informatics"/>
        </authorList>
    </citation>
    <scope>NUCLEOTIDE SEQUENCE</scope>
    <source>
        <strain evidence="3">NCTC6947</strain>
    </source>
</reference>
<dbReference type="InterPro" id="IPR001789">
    <property type="entry name" value="Sig_transdc_resp-reg_receiver"/>
</dbReference>
<organism evidence="3">
    <name type="scientific">Salmonella sp. NCTC 6947</name>
    <dbReference type="NCBI Taxonomy" id="2583581"/>
    <lineage>
        <taxon>Bacteria</taxon>
        <taxon>Pseudomonadati</taxon>
        <taxon>Pseudomonadota</taxon>
        <taxon>Gammaproteobacteria</taxon>
        <taxon>Enterobacterales</taxon>
        <taxon>Enterobacteriaceae</taxon>
        <taxon>Salmonella</taxon>
    </lineage>
</organism>
<accession>A0A509CKX6</accession>
<dbReference type="PANTHER" id="PTHR45526">
    <property type="entry name" value="TRANSCRIPTIONAL REGULATORY PROTEIN DPIA"/>
    <property type="match status" value="1"/>
</dbReference>
<name>A0A509CKX6_9ENTR</name>
<evidence type="ECO:0000259" key="2">
    <source>
        <dbReference type="PROSITE" id="PS50110"/>
    </source>
</evidence>
<dbReference type="SUPFAM" id="SSF52172">
    <property type="entry name" value="CheY-like"/>
    <property type="match status" value="1"/>
</dbReference>
<dbReference type="Gene3D" id="3.40.50.2300">
    <property type="match status" value="1"/>
</dbReference>
<protein>
    <submittedName>
        <fullName evidence="3">Transcriptional regulatory protein CitB</fullName>
    </submittedName>
</protein>
<dbReference type="PROSITE" id="PS50110">
    <property type="entry name" value="RESPONSE_REGULATORY"/>
    <property type="match status" value="1"/>
</dbReference>
<feature type="domain" description="Response regulatory" evidence="2">
    <location>
        <begin position="5"/>
        <end position="105"/>
    </location>
</feature>
<evidence type="ECO:0000313" key="3">
    <source>
        <dbReference type="EMBL" id="VUC86331.1"/>
    </source>
</evidence>
<dbReference type="AlphaFoldDB" id="A0A509CKX6"/>
<dbReference type="Pfam" id="PF00072">
    <property type="entry name" value="Response_reg"/>
    <property type="match status" value="1"/>
</dbReference>
<proteinExistence type="predicted"/>
<sequence length="105" mass="12164">MDSITTLIVEDEPMLAEILVDTIKIFPQFSIVGIADKLESAKKQIRLYQPQLILLDNFLPDGKGIDLIRHTISTNYTGANYFHYRRQSYGYHQRCLTHGRIRLPD</sequence>
<dbReference type="InterPro" id="IPR051271">
    <property type="entry name" value="2C-system_Tx_regulators"/>
</dbReference>
<dbReference type="EMBL" id="CABFNZ010000003">
    <property type="protein sequence ID" value="VUC86331.1"/>
    <property type="molecule type" value="Genomic_DNA"/>
</dbReference>
<evidence type="ECO:0000256" key="1">
    <source>
        <dbReference type="PROSITE-ProRule" id="PRU00169"/>
    </source>
</evidence>
<gene>
    <name evidence="3" type="primary">SBOV47431_1</name>
    <name evidence="3" type="ORF">NCTC6947_04017</name>
</gene>
<feature type="modified residue" description="4-aspartylphosphate" evidence="1">
    <location>
        <position position="56"/>
    </location>
</feature>
<dbReference type="GO" id="GO:0000156">
    <property type="term" value="F:phosphorelay response regulator activity"/>
    <property type="evidence" value="ECO:0007669"/>
    <property type="project" value="TreeGrafter"/>
</dbReference>
<dbReference type="InterPro" id="IPR011006">
    <property type="entry name" value="CheY-like_superfamily"/>
</dbReference>